<dbReference type="EMBL" id="KZ613969">
    <property type="protein sequence ID" value="PMD30138.1"/>
    <property type="molecule type" value="Genomic_DNA"/>
</dbReference>
<evidence type="ECO:0000313" key="3">
    <source>
        <dbReference type="Proteomes" id="UP000235786"/>
    </source>
</evidence>
<evidence type="ECO:0000313" key="2">
    <source>
        <dbReference type="EMBL" id="PMD30138.1"/>
    </source>
</evidence>
<proteinExistence type="predicted"/>
<dbReference type="Proteomes" id="UP000235786">
    <property type="component" value="Unassembled WGS sequence"/>
</dbReference>
<sequence>MSDTPRSFAELAPPSKAPQVAWEYADHVWLETLFKQRKKLLGEAVDNIISNIESEIADKATGDSEITDQDIAEYNTWKTDIEQERAGWDSRLLVLEQAHERLQAAHLEPRLEQRRARLEPSYIIDPTEPEWRLKIQREFAVEREARMIAMFKTKREEWDAYKATPKGRYYVTSEVPSLAPSVSLKAECQAITNYLEETFGKRMDEYEAAYQDTPWLPENIARRGWSRRRNGRYADDINWWKVQRDMGYWLPEVVLLSVVTEVEVEDVKFYDGNAVNGQPRRLTRPERLLNQEDVEDDGDEAEGGMEDERQPMDELKSQDENKEEHETQTEQPEEMDNTGDAPQSSNQQALSTAQTEQ</sequence>
<gene>
    <name evidence="2" type="ORF">L207DRAFT_641980</name>
</gene>
<name>A0A2J6QV60_HYAVF</name>
<protein>
    <submittedName>
        <fullName evidence="2">Uncharacterized protein</fullName>
    </submittedName>
</protein>
<feature type="compositionally biased region" description="Acidic residues" evidence="1">
    <location>
        <begin position="292"/>
        <end position="305"/>
    </location>
</feature>
<reference evidence="2 3" key="1">
    <citation type="submission" date="2016-04" db="EMBL/GenBank/DDBJ databases">
        <title>A degradative enzymes factory behind the ericoid mycorrhizal symbiosis.</title>
        <authorList>
            <consortium name="DOE Joint Genome Institute"/>
            <person name="Martino E."/>
            <person name="Morin E."/>
            <person name="Grelet G."/>
            <person name="Kuo A."/>
            <person name="Kohler A."/>
            <person name="Daghino S."/>
            <person name="Barry K."/>
            <person name="Choi C."/>
            <person name="Cichocki N."/>
            <person name="Clum A."/>
            <person name="Copeland A."/>
            <person name="Hainaut M."/>
            <person name="Haridas S."/>
            <person name="Labutti K."/>
            <person name="Lindquist E."/>
            <person name="Lipzen A."/>
            <person name="Khouja H.-R."/>
            <person name="Murat C."/>
            <person name="Ohm R."/>
            <person name="Olson A."/>
            <person name="Spatafora J."/>
            <person name="Veneault-Fourrey C."/>
            <person name="Henrissat B."/>
            <person name="Grigoriev I."/>
            <person name="Martin F."/>
            <person name="Perotto S."/>
        </authorList>
    </citation>
    <scope>NUCLEOTIDE SEQUENCE [LARGE SCALE GENOMIC DNA]</scope>
    <source>
        <strain evidence="2 3">F</strain>
    </source>
</reference>
<dbReference type="AlphaFoldDB" id="A0A2J6QV60"/>
<accession>A0A2J6QV60</accession>
<feature type="compositionally biased region" description="Polar residues" evidence="1">
    <location>
        <begin position="340"/>
        <end position="357"/>
    </location>
</feature>
<feature type="region of interest" description="Disordered" evidence="1">
    <location>
        <begin position="273"/>
        <end position="357"/>
    </location>
</feature>
<organism evidence="2 3">
    <name type="scientific">Hyaloscypha variabilis (strain UAMH 11265 / GT02V1 / F)</name>
    <name type="common">Meliniomyces variabilis</name>
    <dbReference type="NCBI Taxonomy" id="1149755"/>
    <lineage>
        <taxon>Eukaryota</taxon>
        <taxon>Fungi</taxon>
        <taxon>Dikarya</taxon>
        <taxon>Ascomycota</taxon>
        <taxon>Pezizomycotina</taxon>
        <taxon>Leotiomycetes</taxon>
        <taxon>Helotiales</taxon>
        <taxon>Hyaloscyphaceae</taxon>
        <taxon>Hyaloscypha</taxon>
        <taxon>Hyaloscypha variabilis</taxon>
    </lineage>
</organism>
<dbReference type="OrthoDB" id="3548008at2759"/>
<evidence type="ECO:0000256" key="1">
    <source>
        <dbReference type="SAM" id="MobiDB-lite"/>
    </source>
</evidence>
<keyword evidence="3" id="KW-1185">Reference proteome</keyword>
<feature type="compositionally biased region" description="Basic and acidic residues" evidence="1">
    <location>
        <begin position="306"/>
        <end position="328"/>
    </location>
</feature>